<dbReference type="Gene3D" id="3.30.70.140">
    <property type="entry name" value="Aspartate carbamoyltransferase regulatory subunit, N-terminal domain"/>
    <property type="match status" value="1"/>
</dbReference>
<dbReference type="GO" id="GO:0046872">
    <property type="term" value="F:metal ion binding"/>
    <property type="evidence" value="ECO:0007669"/>
    <property type="project" value="UniProtKB-KW"/>
</dbReference>
<dbReference type="AlphaFoldDB" id="A0AAU9E6H6"/>
<dbReference type="InterPro" id="IPR036792">
    <property type="entry name" value="Asp_carbatrfase_reg_C_sf"/>
</dbReference>
<dbReference type="Pfam" id="PF02748">
    <property type="entry name" value="PyrI_C"/>
    <property type="match status" value="1"/>
</dbReference>
<evidence type="ECO:0000313" key="7">
    <source>
        <dbReference type="Proteomes" id="UP001321786"/>
    </source>
</evidence>
<dbReference type="RefSeq" id="WP_338535683.1">
    <property type="nucleotide sequence ID" value="NZ_AP028654.1"/>
</dbReference>
<accession>A0AAU9E6H6</accession>
<dbReference type="EMBL" id="AP028654">
    <property type="protein sequence ID" value="BEP30083.1"/>
    <property type="molecule type" value="Genomic_DNA"/>
</dbReference>
<reference evidence="6 7" key="1">
    <citation type="submission" date="2023-08" db="EMBL/GenBank/DDBJ databases">
        <title>Helicovermis profunda gen. nov., sp. nov., a novel mesophilic, fermentative bacterium within the Bacillota from a deep-sea hydrothermal vent chimney.</title>
        <authorList>
            <person name="Miyazaki U."/>
            <person name="Mizutani D."/>
            <person name="Hashimoto Y."/>
            <person name="Tame A."/>
            <person name="Sawayama S."/>
            <person name="Miyazaki J."/>
            <person name="Takai K."/>
            <person name="Nakagawa S."/>
        </authorList>
    </citation>
    <scope>NUCLEOTIDE SEQUENCE [LARGE SCALE GENOMIC DNA]</scope>
    <source>
        <strain evidence="6 7">S502</strain>
    </source>
</reference>
<keyword evidence="7" id="KW-1185">Reference proteome</keyword>
<keyword evidence="1" id="KW-0479">Metal-binding</keyword>
<dbReference type="Pfam" id="PF01948">
    <property type="entry name" value="PyrI"/>
    <property type="match status" value="1"/>
</dbReference>
<evidence type="ECO:0000256" key="2">
    <source>
        <dbReference type="ARBA" id="ARBA00022833"/>
    </source>
</evidence>
<keyword evidence="3" id="KW-0665">Pyrimidine biosynthesis</keyword>
<keyword evidence="2" id="KW-0862">Zinc</keyword>
<dbReference type="Proteomes" id="UP001321786">
    <property type="component" value="Chromosome"/>
</dbReference>
<organism evidence="6 7">
    <name type="scientific">Helicovermis profundi</name>
    <dbReference type="NCBI Taxonomy" id="3065157"/>
    <lineage>
        <taxon>Bacteria</taxon>
        <taxon>Bacillati</taxon>
        <taxon>Bacillota</taxon>
        <taxon>Clostridia</taxon>
        <taxon>Helicovermis</taxon>
    </lineage>
</organism>
<dbReference type="GO" id="GO:0006207">
    <property type="term" value="P:'de novo' pyrimidine nucleobase biosynthetic process"/>
    <property type="evidence" value="ECO:0007669"/>
    <property type="project" value="InterPro"/>
</dbReference>
<dbReference type="InterPro" id="IPR002801">
    <property type="entry name" value="Asp_carbamoylTrfase_reg"/>
</dbReference>
<evidence type="ECO:0000313" key="6">
    <source>
        <dbReference type="EMBL" id="BEP30083.1"/>
    </source>
</evidence>
<feature type="domain" description="Aspartate carbamoyltransferase regulatory subunit N-terminal" evidence="4">
    <location>
        <begin position="2"/>
        <end position="90"/>
    </location>
</feature>
<dbReference type="SUPFAM" id="SSF54893">
    <property type="entry name" value="Aspartate carbamoyltransferase, Regulatory-chain, N-terminal domain"/>
    <property type="match status" value="1"/>
</dbReference>
<evidence type="ECO:0000256" key="3">
    <source>
        <dbReference type="ARBA" id="ARBA00022975"/>
    </source>
</evidence>
<dbReference type="GO" id="GO:0009347">
    <property type="term" value="C:aspartate carbamoyltransferase complex"/>
    <property type="evidence" value="ECO:0007669"/>
    <property type="project" value="InterPro"/>
</dbReference>
<dbReference type="PANTHER" id="PTHR35805">
    <property type="entry name" value="ASPARTATE CARBAMOYLTRANSFERASE REGULATORY CHAIN"/>
    <property type="match status" value="1"/>
</dbReference>
<evidence type="ECO:0000259" key="5">
    <source>
        <dbReference type="Pfam" id="PF02748"/>
    </source>
</evidence>
<evidence type="ECO:0000256" key="1">
    <source>
        <dbReference type="ARBA" id="ARBA00022723"/>
    </source>
</evidence>
<dbReference type="Gene3D" id="2.30.30.20">
    <property type="entry name" value="Aspartate carbamoyltransferase regulatory subunit, C-terminal domain"/>
    <property type="match status" value="1"/>
</dbReference>
<dbReference type="SUPFAM" id="SSF57825">
    <property type="entry name" value="Aspartate carbamoyltransferase, Regulatory-chain, C-terminal domain"/>
    <property type="match status" value="1"/>
</dbReference>
<feature type="domain" description="Aspartate carbamoyltransferase regulatory subunit C-terminal" evidence="5">
    <location>
        <begin position="95"/>
        <end position="142"/>
    </location>
</feature>
<dbReference type="GO" id="GO:0006221">
    <property type="term" value="P:pyrimidine nucleotide biosynthetic process"/>
    <property type="evidence" value="ECO:0007669"/>
    <property type="project" value="UniProtKB-KW"/>
</dbReference>
<dbReference type="NCBIfam" id="NF002063">
    <property type="entry name" value="PRK00893.1-3"/>
    <property type="match status" value="1"/>
</dbReference>
<dbReference type="InterPro" id="IPR020542">
    <property type="entry name" value="Asp_carbamoyltrfase_reg_C"/>
</dbReference>
<gene>
    <name evidence="6" type="ORF">HLPR_24140</name>
</gene>
<evidence type="ECO:0000259" key="4">
    <source>
        <dbReference type="Pfam" id="PF01948"/>
    </source>
</evidence>
<name>A0AAU9E6H6_9FIRM</name>
<dbReference type="KEGG" id="hprf:HLPR_24140"/>
<sequence>MLEVKGIKEGIVIDHIKAGNGLKLFNLLMLEYINCPIVLVMNVDSKNLEKKDIIKIEDKFDLDLDKLGLIDSNITVNIIKNNKVIDKKNVTIPKKVKGTFKCSNPRCITNSDDYISPSFKLIDSKGTPEYLCEYCEEITKYDGYLLNK</sequence>
<protein>
    <submittedName>
        <fullName evidence="6">Aspartate carbamoyltransferase regulatory subunit</fullName>
    </submittedName>
</protein>
<dbReference type="PANTHER" id="PTHR35805:SF1">
    <property type="entry name" value="ASPARTATE CARBAMOYLTRANSFERASE REGULATORY CHAIN"/>
    <property type="match status" value="1"/>
</dbReference>
<dbReference type="InterPro" id="IPR020545">
    <property type="entry name" value="Asp_carbamoyltransf_reg_N"/>
</dbReference>
<dbReference type="InterPro" id="IPR036793">
    <property type="entry name" value="Asp_carbatrfase_reg_N_sf"/>
</dbReference>
<proteinExistence type="predicted"/>